<dbReference type="InterPro" id="IPR013149">
    <property type="entry name" value="ADH-like_C"/>
</dbReference>
<dbReference type="InterPro" id="IPR051397">
    <property type="entry name" value="Zn-ADH-like_protein"/>
</dbReference>
<accession>A0A4Y8UG10</accession>
<dbReference type="InterPro" id="IPR036291">
    <property type="entry name" value="NAD(P)-bd_dom_sf"/>
</dbReference>
<sequence>MRAAIITEPGVTPVVMEFPSPQAVPGAQLIDVRTTGLGGWDVLGAYRLGVQFPCVIRGEGVGFLADGRRVYFGERSVAPYGSWAEQTIVPEAEVWEVPDDIDDNTAIAMGIAGTGALIPLEGANIQPHETVLILGATGTLGQLALQFARYLGAAKVVAAGRNRETLERLKRRGMADEIVVLGGADDTAAHKAVAGEGYDVILDGVCGQPLLDSLPAARAGSRILTIGTSAGRQIHLDMAHLLFKSLSTVGTGQRPAATRHQDWLRLLQISRDISIELEYSQFDFADAAAAWQAQCDGVNKKIVATLR</sequence>
<protein>
    <submittedName>
        <fullName evidence="2">Zinc-binding alcohol dehydrogenase family protein</fullName>
    </submittedName>
</protein>
<dbReference type="SUPFAM" id="SSF51735">
    <property type="entry name" value="NAD(P)-binding Rossmann-fold domains"/>
    <property type="match status" value="1"/>
</dbReference>
<dbReference type="Gene3D" id="3.90.180.10">
    <property type="entry name" value="Medium-chain alcohol dehydrogenases, catalytic domain"/>
    <property type="match status" value="1"/>
</dbReference>
<evidence type="ECO:0000259" key="1">
    <source>
        <dbReference type="SMART" id="SM00829"/>
    </source>
</evidence>
<dbReference type="Gene3D" id="3.40.50.720">
    <property type="entry name" value="NAD(P)-binding Rossmann-like Domain"/>
    <property type="match status" value="1"/>
</dbReference>
<reference evidence="2 3" key="1">
    <citation type="submission" date="2019-03" db="EMBL/GenBank/DDBJ databases">
        <title>Draft genome of Gammaproteobacteria bacterium LSUCC0057, a member of the SAR92 clade.</title>
        <authorList>
            <person name="Lanclos V.C."/>
            <person name="Doiron C."/>
            <person name="Henson M.W."/>
            <person name="Thrash J.C."/>
        </authorList>
    </citation>
    <scope>NUCLEOTIDE SEQUENCE [LARGE SCALE GENOMIC DNA]</scope>
    <source>
        <strain evidence="2 3">LSUCC0057</strain>
    </source>
</reference>
<dbReference type="Proteomes" id="UP000298133">
    <property type="component" value="Unassembled WGS sequence"/>
</dbReference>
<dbReference type="EMBL" id="SPIA01000002">
    <property type="protein sequence ID" value="TFH67755.1"/>
    <property type="molecule type" value="Genomic_DNA"/>
</dbReference>
<feature type="domain" description="Enoyl reductase (ER)" evidence="1">
    <location>
        <begin position="10"/>
        <end position="304"/>
    </location>
</feature>
<dbReference type="OrthoDB" id="9787435at2"/>
<evidence type="ECO:0000313" key="2">
    <source>
        <dbReference type="EMBL" id="TFH67755.1"/>
    </source>
</evidence>
<comment type="caution">
    <text evidence="2">The sequence shown here is derived from an EMBL/GenBank/DDBJ whole genome shotgun (WGS) entry which is preliminary data.</text>
</comment>
<keyword evidence="3" id="KW-1185">Reference proteome</keyword>
<dbReference type="PANTHER" id="PTHR43677:SF4">
    <property type="entry name" value="QUINONE OXIDOREDUCTASE-LIKE PROTEIN 2"/>
    <property type="match status" value="1"/>
</dbReference>
<proteinExistence type="predicted"/>
<dbReference type="InterPro" id="IPR020843">
    <property type="entry name" value="ER"/>
</dbReference>
<organism evidence="2 3">
    <name type="scientific">Gammaproteobacteria bacterium LSUCC0057</name>
    <dbReference type="NCBI Taxonomy" id="2559237"/>
    <lineage>
        <taxon>Bacteria</taxon>
        <taxon>Pseudomonadati</taxon>
        <taxon>Pseudomonadota</taxon>
        <taxon>Gammaproteobacteria</taxon>
        <taxon>Cellvibrionales</taxon>
        <taxon>Porticoccaceae</taxon>
        <taxon>SAR92 clade</taxon>
    </lineage>
</organism>
<gene>
    <name evidence="2" type="ORF">E3W66_05755</name>
</gene>
<dbReference type="SUPFAM" id="SSF50129">
    <property type="entry name" value="GroES-like"/>
    <property type="match status" value="1"/>
</dbReference>
<dbReference type="AlphaFoldDB" id="A0A4Y8UG10"/>
<dbReference type="PANTHER" id="PTHR43677">
    <property type="entry name" value="SHORT-CHAIN DEHYDROGENASE/REDUCTASE"/>
    <property type="match status" value="1"/>
</dbReference>
<name>A0A4Y8UG10_9GAMM</name>
<dbReference type="SMART" id="SM00829">
    <property type="entry name" value="PKS_ER"/>
    <property type="match status" value="1"/>
</dbReference>
<dbReference type="Pfam" id="PF00107">
    <property type="entry name" value="ADH_zinc_N"/>
    <property type="match status" value="1"/>
</dbReference>
<evidence type="ECO:0000313" key="3">
    <source>
        <dbReference type="Proteomes" id="UP000298133"/>
    </source>
</evidence>
<dbReference type="InterPro" id="IPR011032">
    <property type="entry name" value="GroES-like_sf"/>
</dbReference>
<dbReference type="GO" id="GO:0016491">
    <property type="term" value="F:oxidoreductase activity"/>
    <property type="evidence" value="ECO:0007669"/>
    <property type="project" value="InterPro"/>
</dbReference>